<evidence type="ECO:0000313" key="3">
    <source>
        <dbReference type="Proteomes" id="UP001358417"/>
    </source>
</evidence>
<reference evidence="2 3" key="1">
    <citation type="submission" date="2023-08" db="EMBL/GenBank/DDBJ databases">
        <title>Black Yeasts Isolated from many extreme environments.</title>
        <authorList>
            <person name="Coleine C."/>
            <person name="Stajich J.E."/>
            <person name="Selbmann L."/>
        </authorList>
    </citation>
    <scope>NUCLEOTIDE SEQUENCE [LARGE SCALE GENOMIC DNA]</scope>
    <source>
        <strain evidence="2 3">CCFEE 5792</strain>
    </source>
</reference>
<dbReference type="AlphaFoldDB" id="A0AAV9NEU6"/>
<evidence type="ECO:0008006" key="4">
    <source>
        <dbReference type="Google" id="ProtNLM"/>
    </source>
</evidence>
<evidence type="ECO:0000313" key="2">
    <source>
        <dbReference type="EMBL" id="KAK5056116.1"/>
    </source>
</evidence>
<proteinExistence type="predicted"/>
<comment type="caution">
    <text evidence="2">The sequence shown here is derived from an EMBL/GenBank/DDBJ whole genome shotgun (WGS) entry which is preliminary data.</text>
</comment>
<dbReference type="GeneID" id="89980811"/>
<accession>A0AAV9NEU6</accession>
<evidence type="ECO:0000256" key="1">
    <source>
        <dbReference type="SAM" id="MobiDB-lite"/>
    </source>
</evidence>
<name>A0AAV9NEU6_9EURO</name>
<dbReference type="Proteomes" id="UP001358417">
    <property type="component" value="Unassembled WGS sequence"/>
</dbReference>
<organism evidence="2 3">
    <name type="scientific">Exophiala bonariae</name>
    <dbReference type="NCBI Taxonomy" id="1690606"/>
    <lineage>
        <taxon>Eukaryota</taxon>
        <taxon>Fungi</taxon>
        <taxon>Dikarya</taxon>
        <taxon>Ascomycota</taxon>
        <taxon>Pezizomycotina</taxon>
        <taxon>Eurotiomycetes</taxon>
        <taxon>Chaetothyriomycetidae</taxon>
        <taxon>Chaetothyriales</taxon>
        <taxon>Herpotrichiellaceae</taxon>
        <taxon>Exophiala</taxon>
    </lineage>
</organism>
<feature type="region of interest" description="Disordered" evidence="1">
    <location>
        <begin position="294"/>
        <end position="316"/>
    </location>
</feature>
<feature type="compositionally biased region" description="Basic and acidic residues" evidence="1">
    <location>
        <begin position="294"/>
        <end position="303"/>
    </location>
</feature>
<protein>
    <recommendedName>
        <fullName evidence="4">Myb-like domain-containing protein</fullName>
    </recommendedName>
</protein>
<gene>
    <name evidence="2" type="ORF">LTR84_012669</name>
</gene>
<dbReference type="RefSeq" id="XP_064708086.1">
    <property type="nucleotide sequence ID" value="XM_064856186.1"/>
</dbReference>
<sequence>MPSSLTQYGDPNIDRTHYYALPPLSTSPLPDIPRFDPSSVASFESAAQELDTGANIVPVDELYVHMNDTKPPVNFNQALEGGHECQPIYDPFLTTDSRYKQSSFLPFQETISPYLLDCPTDLYDQPSCSNVQDTTNLLGIDLDNSAAMNVPASTYNLTSSHMGDTWMTPNPLDASPLFSVPDPILALDGIGTCHEDPSRIGDTFAPYLTGLETDNLPTVYSDIGLENQTFEFSSPLYSFRTDTLSLDYVPDLTLGPSHLQHEPALDASMDNFYDVGSEMNSPFDDHTDWSVRHSESPTHDVLHKRAKGRSTQRDTSKDDLLIRLKTQGLSYKQIKDMGGFDEAESTLRGRYRALTKPREARLRKPEWGKREIQLLFDAVYHFSKSTSDFLFPDGHLDDVALNQLVNKIPWKKVAEYMESKGAYRYGNWTVKKKYMDTLKARAIVP</sequence>
<keyword evidence="3" id="KW-1185">Reference proteome</keyword>
<dbReference type="EMBL" id="JAVRRD010000008">
    <property type="protein sequence ID" value="KAK5056116.1"/>
    <property type="molecule type" value="Genomic_DNA"/>
</dbReference>